<dbReference type="Proteomes" id="UP000251960">
    <property type="component" value="Chromosome 8"/>
</dbReference>
<protein>
    <submittedName>
        <fullName evidence="1">Uncharacterized protein</fullName>
    </submittedName>
</protein>
<accession>A0A3L6DJY8</accession>
<gene>
    <name evidence="1" type="ORF">Zm00014a_023629</name>
</gene>
<organism evidence="1 2">
    <name type="scientific">Zea mays</name>
    <name type="common">Maize</name>
    <dbReference type="NCBI Taxonomy" id="4577"/>
    <lineage>
        <taxon>Eukaryota</taxon>
        <taxon>Viridiplantae</taxon>
        <taxon>Streptophyta</taxon>
        <taxon>Embryophyta</taxon>
        <taxon>Tracheophyta</taxon>
        <taxon>Spermatophyta</taxon>
        <taxon>Magnoliopsida</taxon>
        <taxon>Liliopsida</taxon>
        <taxon>Poales</taxon>
        <taxon>Poaceae</taxon>
        <taxon>PACMAD clade</taxon>
        <taxon>Panicoideae</taxon>
        <taxon>Andropogonodae</taxon>
        <taxon>Andropogoneae</taxon>
        <taxon>Tripsacinae</taxon>
        <taxon>Zea</taxon>
    </lineage>
</organism>
<dbReference type="EMBL" id="NCVQ01000009">
    <property type="protein sequence ID" value="PWZ08936.1"/>
    <property type="molecule type" value="Genomic_DNA"/>
</dbReference>
<proteinExistence type="predicted"/>
<evidence type="ECO:0000313" key="2">
    <source>
        <dbReference type="Proteomes" id="UP000251960"/>
    </source>
</evidence>
<sequence length="10" mass="1112">MPQSMPPNNP</sequence>
<reference evidence="1 2" key="1">
    <citation type="journal article" date="2018" name="Nat. Genet.">
        <title>Extensive intraspecific gene order and gene structural variations between Mo17 and other maize genomes.</title>
        <authorList>
            <person name="Sun S."/>
            <person name="Zhou Y."/>
            <person name="Chen J."/>
            <person name="Shi J."/>
            <person name="Zhao H."/>
            <person name="Zhao H."/>
            <person name="Song W."/>
            <person name="Zhang M."/>
            <person name="Cui Y."/>
            <person name="Dong X."/>
            <person name="Liu H."/>
            <person name="Ma X."/>
            <person name="Jiao Y."/>
            <person name="Wang B."/>
            <person name="Wei X."/>
            <person name="Stein J.C."/>
            <person name="Glaubitz J.C."/>
            <person name="Lu F."/>
            <person name="Yu G."/>
            <person name="Liang C."/>
            <person name="Fengler K."/>
            <person name="Li B."/>
            <person name="Rafalski A."/>
            <person name="Schnable P.S."/>
            <person name="Ware D.H."/>
            <person name="Buckler E.S."/>
            <person name="Lai J."/>
        </authorList>
    </citation>
    <scope>NUCLEOTIDE SEQUENCE [LARGE SCALE GENOMIC DNA]</scope>
    <source>
        <strain evidence="2">cv. Missouri 17</strain>
        <tissue evidence="1">Seedling</tissue>
    </source>
</reference>
<comment type="caution">
    <text evidence="1">The sequence shown here is derived from an EMBL/GenBank/DDBJ whole genome shotgun (WGS) entry which is preliminary data.</text>
</comment>
<name>A0A3L6DJY8_MAIZE</name>
<evidence type="ECO:0000313" key="1">
    <source>
        <dbReference type="EMBL" id="PWZ08936.1"/>
    </source>
</evidence>